<dbReference type="Proteomes" id="UP000831019">
    <property type="component" value="Chromosome"/>
</dbReference>
<gene>
    <name evidence="1" type="ORF">DSM109990_02971</name>
</gene>
<sequence length="38" mass="4267">MDTEHDPSKLLRPRTKANQVSTLLFDLRAALFGVQALI</sequence>
<evidence type="ECO:0000313" key="1">
    <source>
        <dbReference type="EMBL" id="UOA16114.1"/>
    </source>
</evidence>
<protein>
    <submittedName>
        <fullName evidence="1">Uncharacterized protein</fullName>
    </submittedName>
</protein>
<reference evidence="2" key="1">
    <citation type="journal article" date="2022" name="Microorganisms">
        <title>Beyond the ABCs#Discovery of Three New Plasmid Types in Rhodobacterales (RepQ, RepY, RepW).</title>
        <authorList>
            <person name="Freese H.M."/>
            <person name="Ringel V."/>
            <person name="Overmann J."/>
            <person name="Petersen J."/>
        </authorList>
    </citation>
    <scope>NUCLEOTIDE SEQUENCE [LARGE SCALE GENOMIC DNA]</scope>
    <source>
        <strain evidence="2">DSM 109990</strain>
    </source>
</reference>
<organism evidence="1 2">
    <name type="scientific">Sulfitobacter dubius</name>
    <dbReference type="NCBI Taxonomy" id="218673"/>
    <lineage>
        <taxon>Bacteria</taxon>
        <taxon>Pseudomonadati</taxon>
        <taxon>Pseudomonadota</taxon>
        <taxon>Alphaproteobacteria</taxon>
        <taxon>Rhodobacterales</taxon>
        <taxon>Roseobacteraceae</taxon>
        <taxon>Sulfitobacter</taxon>
    </lineage>
</organism>
<name>A0ABY3ZN58_9RHOB</name>
<accession>A0ABY3ZN58</accession>
<evidence type="ECO:0000313" key="2">
    <source>
        <dbReference type="Proteomes" id="UP000831019"/>
    </source>
</evidence>
<proteinExistence type="predicted"/>
<dbReference type="EMBL" id="CP085144">
    <property type="protein sequence ID" value="UOA16114.1"/>
    <property type="molecule type" value="Genomic_DNA"/>
</dbReference>
<keyword evidence="2" id="KW-1185">Reference proteome</keyword>